<proteinExistence type="predicted"/>
<dbReference type="Proteomes" id="UP001152024">
    <property type="component" value="Unassembled WGS sequence"/>
</dbReference>
<evidence type="ECO:0000313" key="2">
    <source>
        <dbReference type="EMBL" id="KAJ4135204.1"/>
    </source>
</evidence>
<comment type="caution">
    <text evidence="2">The sequence shown here is derived from an EMBL/GenBank/DDBJ whole genome shotgun (WGS) entry which is preliminary data.</text>
</comment>
<organism evidence="2 3">
    <name type="scientific">Fusarium equiseti</name>
    <name type="common">Fusarium scirpi</name>
    <dbReference type="NCBI Taxonomy" id="61235"/>
    <lineage>
        <taxon>Eukaryota</taxon>
        <taxon>Fungi</taxon>
        <taxon>Dikarya</taxon>
        <taxon>Ascomycota</taxon>
        <taxon>Pezizomycotina</taxon>
        <taxon>Sordariomycetes</taxon>
        <taxon>Hypocreomycetidae</taxon>
        <taxon>Hypocreales</taxon>
        <taxon>Nectriaceae</taxon>
        <taxon>Fusarium</taxon>
        <taxon>Fusarium incarnatum-equiseti species complex</taxon>
    </lineage>
</organism>
<accession>A0ABQ8RHB4</accession>
<reference evidence="2" key="1">
    <citation type="submission" date="2022-09" db="EMBL/GenBank/DDBJ databases">
        <title>Fusarium specimens isolated from Avocado Roots.</title>
        <authorList>
            <person name="Stajich J."/>
            <person name="Roper C."/>
            <person name="Heimlech-Rivalta G."/>
        </authorList>
    </citation>
    <scope>NUCLEOTIDE SEQUENCE</scope>
    <source>
        <strain evidence="2">CF00095</strain>
    </source>
</reference>
<evidence type="ECO:0000313" key="3">
    <source>
        <dbReference type="Proteomes" id="UP001152024"/>
    </source>
</evidence>
<sequence>MWDLPKTLNDPISRPPQHSLHSTSSQQQPPLQNTIMSSSINPATREALESFIEHNLQRAEGDSGPLFGHIALPWFQLPGLPQAIHDLLPVDRTDTVFIYVNVDETEVLAEEDGQLPIERFSFDKFLRILRNNIHARGDFPWRETVNPTDWLEENILPPKAVVVMQTSPQISAECALALTCVVEWVCAEFPFERDIRLITMSPAVGQDLLLDLVSLQQDQPSVPRCDLASLRAKDLMGSCDILDSQSSEQIIAALHDIIKTPSANARLVLSFDERIDDNLSSLLGDEENEIYERFRVFAADIPSHIFQLAERATPGKTVVATVFGHFDHLPLVMDTFQELHLVLGRIDNTTPAWDNKSQQVVAYPHWTSKQDRTSQLWWAYQPEGVAVTVYSPKYTPEDFVRNGVSHVHLVQGAQFWGYVVAAIDLMSFGVGSNETIALFVQNPAIVEVIKAKLTRQTLISTGGLNLNTIEAKLFRDVLPKFDYDYRLAMLFALDCNPAVRRFKAYFIAVIIGSTPCHFKKSDITSQDVEDVFRASRGYGSSLVRYGTTWVNLGLVKLLCAVAMASGNTNQLTGIVRFYPETVKLVRSTYDNLIYAFQEHELHPGPLPFETAELGLSKNDKMRFHTDLFLAYMHQAILCHRPAERNDGNHEPEFTSLTSMKSCGFSLGTDVLSLLFNSKRVAREMGDEGWYGISHKLSRSSGSLTFHDWVVIPAEVIALWSEETGLTHADLASTVVHQTSNSIEVTDESSDTL</sequence>
<evidence type="ECO:0000256" key="1">
    <source>
        <dbReference type="SAM" id="MobiDB-lite"/>
    </source>
</evidence>
<feature type="region of interest" description="Disordered" evidence="1">
    <location>
        <begin position="1"/>
        <end position="36"/>
    </location>
</feature>
<keyword evidence="3" id="KW-1185">Reference proteome</keyword>
<dbReference type="EMBL" id="JAOQBH010000006">
    <property type="protein sequence ID" value="KAJ4135204.1"/>
    <property type="molecule type" value="Genomic_DNA"/>
</dbReference>
<protein>
    <submittedName>
        <fullName evidence="2">Uncharacterized protein</fullName>
    </submittedName>
</protein>
<gene>
    <name evidence="2" type="ORF">NW768_004825</name>
</gene>
<name>A0ABQ8RHB4_FUSEQ</name>
<feature type="compositionally biased region" description="Low complexity" evidence="1">
    <location>
        <begin position="15"/>
        <end position="32"/>
    </location>
</feature>